<dbReference type="InterPro" id="IPR050884">
    <property type="entry name" value="CNP_phosphodiesterase-III"/>
</dbReference>
<evidence type="ECO:0000256" key="3">
    <source>
        <dbReference type="ARBA" id="ARBA00023004"/>
    </source>
</evidence>
<protein>
    <submittedName>
        <fullName evidence="6">Calcineurin-like phosphoesterase</fullName>
    </submittedName>
</protein>
<keyword evidence="3" id="KW-0408">Iron</keyword>
<dbReference type="CDD" id="cd00838">
    <property type="entry name" value="MPP_superfamily"/>
    <property type="match status" value="1"/>
</dbReference>
<evidence type="ECO:0000313" key="7">
    <source>
        <dbReference type="Proteomes" id="UP000181976"/>
    </source>
</evidence>
<evidence type="ECO:0000256" key="1">
    <source>
        <dbReference type="ARBA" id="ARBA00022723"/>
    </source>
</evidence>
<proteinExistence type="inferred from homology"/>
<dbReference type="Proteomes" id="UP000181976">
    <property type="component" value="Unassembled WGS sequence"/>
</dbReference>
<feature type="domain" description="Calcineurin-like phosphoesterase" evidence="5">
    <location>
        <begin position="59"/>
        <end position="229"/>
    </location>
</feature>
<dbReference type="eggNOG" id="COG1409">
    <property type="taxonomic scope" value="Bacteria"/>
</dbReference>
<comment type="similarity">
    <text evidence="4">Belongs to the cyclic nucleotide phosphodiesterase class-III family.</text>
</comment>
<dbReference type="InterPro" id="IPR029052">
    <property type="entry name" value="Metallo-depent_PP-like"/>
</dbReference>
<dbReference type="STRING" id="385682.SAMN05444380_12143"/>
<keyword evidence="1" id="KW-0479">Metal-binding</keyword>
<keyword evidence="2" id="KW-0378">Hydrolase</keyword>
<dbReference type="AlphaFoldDB" id="A0A1I2E602"/>
<dbReference type="Pfam" id="PF00149">
    <property type="entry name" value="Metallophos"/>
    <property type="match status" value="1"/>
</dbReference>
<dbReference type="GO" id="GO:0046872">
    <property type="term" value="F:metal ion binding"/>
    <property type="evidence" value="ECO:0007669"/>
    <property type="project" value="UniProtKB-KW"/>
</dbReference>
<dbReference type="SUPFAM" id="SSF56300">
    <property type="entry name" value="Metallo-dependent phosphatases"/>
    <property type="match status" value="1"/>
</dbReference>
<dbReference type="GO" id="GO:0016787">
    <property type="term" value="F:hydrolase activity"/>
    <property type="evidence" value="ECO:0007669"/>
    <property type="project" value="UniProtKB-KW"/>
</dbReference>
<reference evidence="6 7" key="1">
    <citation type="submission" date="2016-10" db="EMBL/GenBank/DDBJ databases">
        <authorList>
            <person name="de Groot N.N."/>
        </authorList>
    </citation>
    <scope>NUCLEOTIDE SEQUENCE [LARGE SCALE GENOMIC DNA]</scope>
    <source>
        <strain evidence="6 7">DSM 19012</strain>
    </source>
</reference>
<dbReference type="PANTHER" id="PTHR42988:SF2">
    <property type="entry name" value="CYCLIC NUCLEOTIDE PHOSPHODIESTERASE CBUA0032-RELATED"/>
    <property type="match status" value="1"/>
</dbReference>
<evidence type="ECO:0000259" key="5">
    <source>
        <dbReference type="Pfam" id="PF00149"/>
    </source>
</evidence>
<dbReference type="OrthoDB" id="5464520at2"/>
<keyword evidence="7" id="KW-1185">Reference proteome</keyword>
<dbReference type="EMBL" id="FONA01000021">
    <property type="protein sequence ID" value="SFE87928.1"/>
    <property type="molecule type" value="Genomic_DNA"/>
</dbReference>
<gene>
    <name evidence="6" type="ORF">SAMN05444380_12143</name>
</gene>
<evidence type="ECO:0000256" key="4">
    <source>
        <dbReference type="ARBA" id="ARBA00025742"/>
    </source>
</evidence>
<dbReference type="PROSITE" id="PS51257">
    <property type="entry name" value="PROKAR_LIPOPROTEIN"/>
    <property type="match status" value="1"/>
</dbReference>
<dbReference type="RefSeq" id="WP_010528888.1">
    <property type="nucleotide sequence ID" value="NZ_AFSL01000105.1"/>
</dbReference>
<dbReference type="PANTHER" id="PTHR42988">
    <property type="entry name" value="PHOSPHOHYDROLASE"/>
    <property type="match status" value="1"/>
</dbReference>
<accession>A0A1I2E602</accession>
<dbReference type="InterPro" id="IPR004843">
    <property type="entry name" value="Calcineurin-like_PHP"/>
</dbReference>
<evidence type="ECO:0000313" key="6">
    <source>
        <dbReference type="EMBL" id="SFE87928.1"/>
    </source>
</evidence>
<sequence length="269" mass="31581">MSRYFWIYSLFSGILLGGCENLIEYSPYQSGVGDLPEACNTRTIKFLDDIQKDTFRPFTIALLGDSHTYYDDFKDQIEYLNQIDSIDFVVHNGDITLSGIYREFYWYSEITSSLKHPLITLIGNHDYLSNGEYVFKEMFGPLNFVLDYNNCRFVFFDDIIWEKNVKDPDFEWLYNACNVKDEKGLDYIFVFAHIQPWDDSFSIGNRYLFYNILESCKVDLSVHGHTHTYFYGSRENCDVPFLITGDSTDREIVFLQVKKDTLIVTRQSI</sequence>
<organism evidence="6 7">
    <name type="scientific">Thermophagus xiamenensis</name>
    <dbReference type="NCBI Taxonomy" id="385682"/>
    <lineage>
        <taxon>Bacteria</taxon>
        <taxon>Pseudomonadati</taxon>
        <taxon>Bacteroidota</taxon>
        <taxon>Bacteroidia</taxon>
        <taxon>Marinilabiliales</taxon>
        <taxon>Marinilabiliaceae</taxon>
        <taxon>Thermophagus</taxon>
    </lineage>
</organism>
<dbReference type="Gene3D" id="3.60.21.10">
    <property type="match status" value="1"/>
</dbReference>
<evidence type="ECO:0000256" key="2">
    <source>
        <dbReference type="ARBA" id="ARBA00022801"/>
    </source>
</evidence>
<name>A0A1I2E602_9BACT</name>
<dbReference type="InParanoid" id="A0A1I2E602"/>